<name>A0A427SYH8_9PSEU</name>
<dbReference type="Proteomes" id="UP000267081">
    <property type="component" value="Unassembled WGS sequence"/>
</dbReference>
<sequence>MDEYNEHDLDHAATCAAQRYDIDMDQARDMVGMVAGALGDGGDAIDDVAWDVQDRDPGIDGSDFVEDVATNLGYDLP</sequence>
<dbReference type="EMBL" id="RSEC01000060">
    <property type="protein sequence ID" value="RSD10280.1"/>
    <property type="molecule type" value="Genomic_DNA"/>
</dbReference>
<accession>A0A427SYH8</accession>
<organism evidence="1 2">
    <name type="scientific">Amycolatopsis eburnea</name>
    <dbReference type="NCBI Taxonomy" id="2267691"/>
    <lineage>
        <taxon>Bacteria</taxon>
        <taxon>Bacillati</taxon>
        <taxon>Actinomycetota</taxon>
        <taxon>Actinomycetes</taxon>
        <taxon>Pseudonocardiales</taxon>
        <taxon>Pseudonocardiaceae</taxon>
        <taxon>Amycolatopsis</taxon>
    </lineage>
</organism>
<evidence type="ECO:0000313" key="2">
    <source>
        <dbReference type="Proteomes" id="UP000267081"/>
    </source>
</evidence>
<evidence type="ECO:0000313" key="1">
    <source>
        <dbReference type="EMBL" id="RSD10280.1"/>
    </source>
</evidence>
<proteinExistence type="predicted"/>
<reference evidence="1 2" key="1">
    <citation type="submission" date="2018-12" db="EMBL/GenBank/DDBJ databases">
        <title>Amycolatopsis eburnea sp. nov. actinomycete associate with arbuscular mycorrhiza fungal spore.</title>
        <authorList>
            <person name="Lumyong S."/>
            <person name="Chaiya L."/>
        </authorList>
    </citation>
    <scope>NUCLEOTIDE SEQUENCE [LARGE SCALE GENOMIC DNA]</scope>
    <source>
        <strain evidence="1 2">GLM-1</strain>
    </source>
</reference>
<protein>
    <submittedName>
        <fullName evidence="1">Uncharacterized protein</fullName>
    </submittedName>
</protein>
<dbReference type="OrthoDB" id="3642867at2"/>
<dbReference type="RefSeq" id="WP_125314417.1">
    <property type="nucleotide sequence ID" value="NZ_RSEC01000060.1"/>
</dbReference>
<gene>
    <name evidence="1" type="ORF">EIY87_35935</name>
</gene>
<keyword evidence="2" id="KW-1185">Reference proteome</keyword>
<comment type="caution">
    <text evidence="1">The sequence shown here is derived from an EMBL/GenBank/DDBJ whole genome shotgun (WGS) entry which is preliminary data.</text>
</comment>
<dbReference type="AlphaFoldDB" id="A0A427SYH8"/>